<evidence type="ECO:0000313" key="15">
    <source>
        <dbReference type="EMBL" id="KPM09713.1"/>
    </source>
</evidence>
<dbReference type="SMART" id="SM00896">
    <property type="entry name" value="FDX-ACB"/>
    <property type="match status" value="1"/>
</dbReference>
<evidence type="ECO:0000256" key="9">
    <source>
        <dbReference type="ARBA" id="ARBA00023128"/>
    </source>
</evidence>
<proteinExistence type="inferred from homology"/>
<evidence type="ECO:0000256" key="5">
    <source>
        <dbReference type="ARBA" id="ARBA00022741"/>
    </source>
</evidence>
<feature type="domain" description="Aminoacyl-transfer RNA synthetases class-II family profile" evidence="13">
    <location>
        <begin position="155"/>
        <end position="339"/>
    </location>
</feature>
<reference evidence="15 16" key="1">
    <citation type="journal article" date="2015" name="Parasit. Vectors">
        <title>Draft genome of the scabies mite.</title>
        <authorList>
            <person name="Rider S.D.Jr."/>
            <person name="Morgan M.S."/>
            <person name="Arlian L.G."/>
        </authorList>
    </citation>
    <scope>NUCLEOTIDE SEQUENCE [LARGE SCALE GENOMIC DNA]</scope>
    <source>
        <strain evidence="15">Arlian Lab</strain>
    </source>
</reference>
<dbReference type="EMBL" id="JXLN01013980">
    <property type="protein sequence ID" value="KPM09713.1"/>
    <property type="molecule type" value="Genomic_DNA"/>
</dbReference>
<evidence type="ECO:0000256" key="2">
    <source>
        <dbReference type="ARBA" id="ARBA00008226"/>
    </source>
</evidence>
<dbReference type="PANTHER" id="PTHR11538">
    <property type="entry name" value="PHENYLALANYL-TRNA SYNTHETASE"/>
    <property type="match status" value="1"/>
</dbReference>
<dbReference type="Pfam" id="PF01409">
    <property type="entry name" value="tRNA-synt_2d"/>
    <property type="match status" value="2"/>
</dbReference>
<keyword evidence="4 15" id="KW-0436">Ligase</keyword>
<dbReference type="FunFam" id="3.30.70.380:FF:000002">
    <property type="entry name" value="phenylalanine--tRNA ligase, mitochondrial"/>
    <property type="match status" value="1"/>
</dbReference>
<dbReference type="InterPro" id="IPR036690">
    <property type="entry name" value="Fdx_antiC-bd_sf"/>
</dbReference>
<dbReference type="PROSITE" id="PS50862">
    <property type="entry name" value="AA_TRNA_LIGASE_II"/>
    <property type="match status" value="1"/>
</dbReference>
<keyword evidence="10" id="KW-0030">Aminoacyl-tRNA synthetase</keyword>
<evidence type="ECO:0000256" key="4">
    <source>
        <dbReference type="ARBA" id="ARBA00022598"/>
    </source>
</evidence>
<dbReference type="EC" id="6.1.1.20" evidence="3"/>
<dbReference type="InterPro" id="IPR006195">
    <property type="entry name" value="aa-tRNA-synth_II"/>
</dbReference>
<evidence type="ECO:0000259" key="14">
    <source>
        <dbReference type="PROSITE" id="PS51447"/>
    </source>
</evidence>
<protein>
    <recommendedName>
        <fullName evidence="3">phenylalanine--tRNA ligase</fullName>
        <ecNumber evidence="3">6.1.1.20</ecNumber>
    </recommendedName>
    <alternativeName>
        <fullName evidence="11">Phenylalanyl-tRNA synthetase</fullName>
    </alternativeName>
</protein>
<dbReference type="GO" id="GO:0005759">
    <property type="term" value="C:mitochondrial matrix"/>
    <property type="evidence" value="ECO:0007669"/>
    <property type="project" value="UniProtKB-SubCell"/>
</dbReference>
<comment type="subcellular location">
    <subcellularLocation>
        <location evidence="1">Mitochondrion matrix</location>
    </subcellularLocation>
</comment>
<dbReference type="GO" id="GO:0006432">
    <property type="term" value="P:phenylalanyl-tRNA aminoacylation"/>
    <property type="evidence" value="ECO:0007669"/>
    <property type="project" value="TreeGrafter"/>
</dbReference>
<evidence type="ECO:0000256" key="11">
    <source>
        <dbReference type="ARBA" id="ARBA00031194"/>
    </source>
</evidence>
<evidence type="ECO:0000256" key="7">
    <source>
        <dbReference type="ARBA" id="ARBA00022917"/>
    </source>
</evidence>
<evidence type="ECO:0000256" key="12">
    <source>
        <dbReference type="ARBA" id="ARBA00049255"/>
    </source>
</evidence>
<comment type="similarity">
    <text evidence="2">Belongs to the class-II aminoacyl-tRNA synthetase family.</text>
</comment>
<dbReference type="AlphaFoldDB" id="A0A132AFJ1"/>
<keyword evidence="6" id="KW-0067">ATP-binding</keyword>
<keyword evidence="5" id="KW-0547">Nucleotide-binding</keyword>
<evidence type="ECO:0000313" key="16">
    <source>
        <dbReference type="Proteomes" id="UP000616769"/>
    </source>
</evidence>
<keyword evidence="8" id="KW-0809">Transit peptide</keyword>
<dbReference type="InterPro" id="IPR002319">
    <property type="entry name" value="Phenylalanyl-tRNA_Synthase"/>
</dbReference>
<dbReference type="PANTHER" id="PTHR11538:SF41">
    <property type="entry name" value="PHENYLALANINE--TRNA LIGASE, MITOCHONDRIAL"/>
    <property type="match status" value="1"/>
</dbReference>
<comment type="caution">
    <text evidence="15">The sequence shown here is derived from an EMBL/GenBank/DDBJ whole genome shotgun (WGS) entry which is preliminary data.</text>
</comment>
<evidence type="ECO:0000256" key="3">
    <source>
        <dbReference type="ARBA" id="ARBA00012814"/>
    </source>
</evidence>
<evidence type="ECO:0000256" key="6">
    <source>
        <dbReference type="ARBA" id="ARBA00022840"/>
    </source>
</evidence>
<dbReference type="GO" id="GO:0004826">
    <property type="term" value="F:phenylalanine-tRNA ligase activity"/>
    <property type="evidence" value="ECO:0007669"/>
    <property type="project" value="UniProtKB-EC"/>
</dbReference>
<dbReference type="SUPFAM" id="SSF54991">
    <property type="entry name" value="Anticodon-binding domain of PheRS"/>
    <property type="match status" value="1"/>
</dbReference>
<dbReference type="PROSITE" id="PS51447">
    <property type="entry name" value="FDX_ACB"/>
    <property type="match status" value="1"/>
</dbReference>
<dbReference type="GO" id="GO:0000049">
    <property type="term" value="F:tRNA binding"/>
    <property type="evidence" value="ECO:0007669"/>
    <property type="project" value="InterPro"/>
</dbReference>
<dbReference type="GO" id="GO:0005524">
    <property type="term" value="F:ATP binding"/>
    <property type="evidence" value="ECO:0007669"/>
    <property type="project" value="UniProtKB-KW"/>
</dbReference>
<dbReference type="InterPro" id="IPR045864">
    <property type="entry name" value="aa-tRNA-synth_II/BPL/LPL"/>
</dbReference>
<organism evidence="15 16">
    <name type="scientific">Sarcoptes scabiei</name>
    <name type="common">Itch mite</name>
    <name type="synonym">Acarus scabiei</name>
    <dbReference type="NCBI Taxonomy" id="52283"/>
    <lineage>
        <taxon>Eukaryota</taxon>
        <taxon>Metazoa</taxon>
        <taxon>Ecdysozoa</taxon>
        <taxon>Arthropoda</taxon>
        <taxon>Chelicerata</taxon>
        <taxon>Arachnida</taxon>
        <taxon>Acari</taxon>
        <taxon>Acariformes</taxon>
        <taxon>Sarcoptiformes</taxon>
        <taxon>Astigmata</taxon>
        <taxon>Psoroptidia</taxon>
        <taxon>Sarcoptoidea</taxon>
        <taxon>Sarcoptidae</taxon>
        <taxon>Sarcoptinae</taxon>
        <taxon>Sarcoptes</taxon>
    </lineage>
</organism>
<dbReference type="Gene3D" id="3.30.930.10">
    <property type="entry name" value="Bira Bifunctional Protein, Domain 2"/>
    <property type="match status" value="1"/>
</dbReference>
<gene>
    <name evidence="15" type="ORF">QR98_0082570</name>
</gene>
<evidence type="ECO:0000259" key="13">
    <source>
        <dbReference type="PROSITE" id="PS50862"/>
    </source>
</evidence>
<dbReference type="Gene3D" id="3.30.70.380">
    <property type="entry name" value="Ferrodoxin-fold anticodon-binding domain"/>
    <property type="match status" value="1"/>
</dbReference>
<dbReference type="OrthoDB" id="4457at2759"/>
<evidence type="ECO:0000256" key="1">
    <source>
        <dbReference type="ARBA" id="ARBA00004305"/>
    </source>
</evidence>
<name>A0A132AFJ1_SARSC</name>
<keyword evidence="7" id="KW-0648">Protein biosynthesis</keyword>
<dbReference type="Pfam" id="PF03147">
    <property type="entry name" value="FDX-ACB"/>
    <property type="match status" value="1"/>
</dbReference>
<keyword evidence="9" id="KW-0496">Mitochondrion</keyword>
<dbReference type="VEuPathDB" id="VectorBase:SSCA010066"/>
<dbReference type="InterPro" id="IPR005121">
    <property type="entry name" value="Fdx_antiC-bd"/>
</dbReference>
<evidence type="ECO:0000256" key="8">
    <source>
        <dbReference type="ARBA" id="ARBA00022946"/>
    </source>
</evidence>
<dbReference type="Proteomes" id="UP000616769">
    <property type="component" value="Unassembled WGS sequence"/>
</dbReference>
<sequence length="446" mass="53138">MIKIPLLNPYLFNKIKCLLQQSFRYKLKSSIQRPLGERFEIIGREFIADEWTNVPRKVIEIIERNDPLFMIKDNPIYLIKKSLEKHFNDFEFFYFRDPVVDLWQNFDSILVPKDHISRSRTDSFYVDSQHVLRSHTSAHQSQCFRYFSDRNNDEPIKFCIVGDVYRRDEVNNTHHAIFHQAEIVRLYSGTDFQFLSSKDMFDQSNDSRMEDCQEHHRPEVIKVLESQLKSTVESYIKSLFNEEKIQMRWIPAFFPFTHPSWELEIKFSKDEQTAKWLEILGCGVIEQKILDRDGLSTRIGWALGLGLERIAMLKYSIPDIRLFWTKDTGFSNQFANLDPFEEYKYRPISSYPQKCFDLSFWLPSLDETKNQWSPNDVYAIILEIGSDLVEQVHLIDQWTRESDGRRSNCYRVVYRSHERALTNDEVNIIHRKIEQALIEELNVTIR</sequence>
<feature type="domain" description="FDX-ACB" evidence="14">
    <location>
        <begin position="349"/>
        <end position="446"/>
    </location>
</feature>
<dbReference type="SUPFAM" id="SSF55681">
    <property type="entry name" value="Class II aaRS and biotin synthetases"/>
    <property type="match status" value="1"/>
</dbReference>
<accession>A0A132AFJ1</accession>
<evidence type="ECO:0000256" key="10">
    <source>
        <dbReference type="ARBA" id="ARBA00023146"/>
    </source>
</evidence>
<comment type="catalytic activity">
    <reaction evidence="12">
        <text>tRNA(Phe) + L-phenylalanine + ATP = L-phenylalanyl-tRNA(Phe) + AMP + diphosphate + H(+)</text>
        <dbReference type="Rhea" id="RHEA:19413"/>
        <dbReference type="Rhea" id="RHEA-COMP:9668"/>
        <dbReference type="Rhea" id="RHEA-COMP:9699"/>
        <dbReference type="ChEBI" id="CHEBI:15378"/>
        <dbReference type="ChEBI" id="CHEBI:30616"/>
        <dbReference type="ChEBI" id="CHEBI:33019"/>
        <dbReference type="ChEBI" id="CHEBI:58095"/>
        <dbReference type="ChEBI" id="CHEBI:78442"/>
        <dbReference type="ChEBI" id="CHEBI:78531"/>
        <dbReference type="ChEBI" id="CHEBI:456215"/>
        <dbReference type="EC" id="6.1.1.20"/>
    </reaction>
</comment>